<comment type="caution">
    <text evidence="2">The sequence shown here is derived from an EMBL/GenBank/DDBJ whole genome shotgun (WGS) entry which is preliminary data.</text>
</comment>
<organism evidence="2 3">
    <name type="scientific">Paramecium pentaurelia</name>
    <dbReference type="NCBI Taxonomy" id="43138"/>
    <lineage>
        <taxon>Eukaryota</taxon>
        <taxon>Sar</taxon>
        <taxon>Alveolata</taxon>
        <taxon>Ciliophora</taxon>
        <taxon>Intramacronucleata</taxon>
        <taxon>Oligohymenophorea</taxon>
        <taxon>Peniculida</taxon>
        <taxon>Parameciidae</taxon>
        <taxon>Paramecium</taxon>
    </lineage>
</organism>
<keyword evidence="1" id="KW-0812">Transmembrane</keyword>
<reference evidence="2" key="1">
    <citation type="submission" date="2021-01" db="EMBL/GenBank/DDBJ databases">
        <authorList>
            <consortium name="Genoscope - CEA"/>
            <person name="William W."/>
        </authorList>
    </citation>
    <scope>NUCLEOTIDE SEQUENCE</scope>
</reference>
<evidence type="ECO:0000313" key="3">
    <source>
        <dbReference type="Proteomes" id="UP000689195"/>
    </source>
</evidence>
<evidence type="ECO:0000313" key="2">
    <source>
        <dbReference type="EMBL" id="CAD8197734.1"/>
    </source>
</evidence>
<sequence length="109" mass="13323">MDIFYNSMDGWNILLTLWIQISIIIIYDSCFYYGFWIYYYCYWRDHIKYSKIKCKFINKKSTMVNLVMQLQVLSQDQEYQQLSYISMLQSKGSFSFYLILDLVLDSLYL</sequence>
<accession>A0A8S1X9R5</accession>
<evidence type="ECO:0008006" key="4">
    <source>
        <dbReference type="Google" id="ProtNLM"/>
    </source>
</evidence>
<dbReference type="EMBL" id="CAJJDO010000116">
    <property type="protein sequence ID" value="CAD8197734.1"/>
    <property type="molecule type" value="Genomic_DNA"/>
</dbReference>
<feature type="transmembrane region" description="Helical" evidence="1">
    <location>
        <begin position="17"/>
        <end position="41"/>
    </location>
</feature>
<gene>
    <name evidence="2" type="ORF">PPENT_87.1.T1160086</name>
</gene>
<proteinExistence type="predicted"/>
<keyword evidence="1" id="KW-0472">Membrane</keyword>
<keyword evidence="3" id="KW-1185">Reference proteome</keyword>
<keyword evidence="1" id="KW-1133">Transmembrane helix</keyword>
<evidence type="ECO:0000256" key="1">
    <source>
        <dbReference type="SAM" id="Phobius"/>
    </source>
</evidence>
<name>A0A8S1X9R5_9CILI</name>
<dbReference type="AlphaFoldDB" id="A0A8S1X9R5"/>
<protein>
    <recommendedName>
        <fullName evidence="4">Transmembrane protein</fullName>
    </recommendedName>
</protein>
<dbReference type="Proteomes" id="UP000689195">
    <property type="component" value="Unassembled WGS sequence"/>
</dbReference>